<dbReference type="InterPro" id="IPR036097">
    <property type="entry name" value="HisK_dim/P_sf"/>
</dbReference>
<feature type="transmembrane region" description="Helical" evidence="6">
    <location>
        <begin position="130"/>
        <end position="151"/>
    </location>
</feature>
<dbReference type="InterPro" id="IPR036890">
    <property type="entry name" value="HATPase_C_sf"/>
</dbReference>
<keyword evidence="6" id="KW-1133">Transmembrane helix</keyword>
<keyword evidence="5 8" id="KW-0418">Kinase</keyword>
<comment type="catalytic activity">
    <reaction evidence="1">
        <text>ATP + protein L-histidine = ADP + protein N-phospho-L-histidine.</text>
        <dbReference type="EC" id="2.7.13.3"/>
    </reaction>
</comment>
<dbReference type="InterPro" id="IPR050428">
    <property type="entry name" value="TCS_sensor_his_kinase"/>
</dbReference>
<keyword evidence="3" id="KW-0597">Phosphoprotein</keyword>
<proteinExistence type="predicted"/>
<dbReference type="Pfam" id="PF00512">
    <property type="entry name" value="HisKA"/>
    <property type="match status" value="1"/>
</dbReference>
<keyword evidence="6" id="KW-0812">Transmembrane</keyword>
<evidence type="ECO:0000313" key="8">
    <source>
        <dbReference type="EMBL" id="MCH4296017.1"/>
    </source>
</evidence>
<keyword evidence="9" id="KW-1185">Reference proteome</keyword>
<dbReference type="InterPro" id="IPR003661">
    <property type="entry name" value="HisK_dim/P_dom"/>
</dbReference>
<dbReference type="SUPFAM" id="SSF55874">
    <property type="entry name" value="ATPase domain of HSP90 chaperone/DNA topoisomerase II/histidine kinase"/>
    <property type="match status" value="1"/>
</dbReference>
<evidence type="ECO:0000313" key="9">
    <source>
        <dbReference type="Proteomes" id="UP001297581"/>
    </source>
</evidence>
<organism evidence="8 9">
    <name type="scientific">Shewanella zhuhaiensis</name>
    <dbReference type="NCBI Taxonomy" id="2919576"/>
    <lineage>
        <taxon>Bacteria</taxon>
        <taxon>Pseudomonadati</taxon>
        <taxon>Pseudomonadota</taxon>
        <taxon>Gammaproteobacteria</taxon>
        <taxon>Alteromonadales</taxon>
        <taxon>Shewanellaceae</taxon>
        <taxon>Shewanella</taxon>
    </lineage>
</organism>
<gene>
    <name evidence="8" type="ORF">MJ923_17045</name>
</gene>
<dbReference type="CDD" id="cd00082">
    <property type="entry name" value="HisKA"/>
    <property type="match status" value="1"/>
</dbReference>
<dbReference type="SUPFAM" id="SSF47384">
    <property type="entry name" value="Homodimeric domain of signal transducing histidine kinase"/>
    <property type="match status" value="1"/>
</dbReference>
<keyword evidence="4" id="KW-0808">Transferase</keyword>
<dbReference type="AlphaFoldDB" id="A0AAJ1F1Z0"/>
<protein>
    <recommendedName>
        <fullName evidence="2">histidine kinase</fullName>
        <ecNumber evidence="2">2.7.13.3</ecNumber>
    </recommendedName>
</protein>
<evidence type="ECO:0000256" key="1">
    <source>
        <dbReference type="ARBA" id="ARBA00000085"/>
    </source>
</evidence>
<dbReference type="Proteomes" id="UP001297581">
    <property type="component" value="Unassembled WGS sequence"/>
</dbReference>
<evidence type="ECO:0000256" key="2">
    <source>
        <dbReference type="ARBA" id="ARBA00012438"/>
    </source>
</evidence>
<dbReference type="SMART" id="SM00388">
    <property type="entry name" value="HisKA"/>
    <property type="match status" value="1"/>
</dbReference>
<dbReference type="GO" id="GO:0000155">
    <property type="term" value="F:phosphorelay sensor kinase activity"/>
    <property type="evidence" value="ECO:0007669"/>
    <property type="project" value="InterPro"/>
</dbReference>
<name>A0AAJ1F1Z0_9GAMM</name>
<evidence type="ECO:0000256" key="5">
    <source>
        <dbReference type="ARBA" id="ARBA00022777"/>
    </source>
</evidence>
<evidence type="ECO:0000256" key="6">
    <source>
        <dbReference type="SAM" id="Phobius"/>
    </source>
</evidence>
<feature type="transmembrane region" description="Helical" evidence="6">
    <location>
        <begin position="12"/>
        <end position="32"/>
    </location>
</feature>
<dbReference type="Gene3D" id="1.10.287.130">
    <property type="match status" value="1"/>
</dbReference>
<evidence type="ECO:0000259" key="7">
    <source>
        <dbReference type="SMART" id="SM00388"/>
    </source>
</evidence>
<dbReference type="PANTHER" id="PTHR45436:SF16">
    <property type="entry name" value="HISTIDINE KINASE"/>
    <property type="match status" value="1"/>
</dbReference>
<dbReference type="GO" id="GO:0005886">
    <property type="term" value="C:plasma membrane"/>
    <property type="evidence" value="ECO:0007669"/>
    <property type="project" value="TreeGrafter"/>
</dbReference>
<dbReference type="EC" id="2.7.13.3" evidence="2"/>
<feature type="domain" description="Signal transduction histidine kinase dimerisation/phosphoacceptor" evidence="7">
    <location>
        <begin position="213"/>
        <end position="273"/>
    </location>
</feature>
<evidence type="ECO:0000256" key="4">
    <source>
        <dbReference type="ARBA" id="ARBA00022679"/>
    </source>
</evidence>
<dbReference type="EMBL" id="JAKUDL010000007">
    <property type="protein sequence ID" value="MCH4296017.1"/>
    <property type="molecule type" value="Genomic_DNA"/>
</dbReference>
<dbReference type="PANTHER" id="PTHR45436">
    <property type="entry name" value="SENSOR HISTIDINE KINASE YKOH"/>
    <property type="match status" value="1"/>
</dbReference>
<evidence type="ECO:0000256" key="3">
    <source>
        <dbReference type="ARBA" id="ARBA00022553"/>
    </source>
</evidence>
<keyword evidence="6" id="KW-0472">Membrane</keyword>
<reference evidence="8 9" key="1">
    <citation type="submission" date="2022-02" db="EMBL/GenBank/DDBJ databases">
        <title>The genome sequence of Shewanella sp. 3B26.</title>
        <authorList>
            <person name="Du J."/>
        </authorList>
    </citation>
    <scope>NUCLEOTIDE SEQUENCE [LARGE SCALE GENOMIC DNA]</scope>
    <source>
        <strain evidence="8 9">3B26</strain>
    </source>
</reference>
<sequence length="409" mass="44927">MNANIEQKINRSFMIGAAVLLACYALLIEYGIHALENHLSGAFLQTVAPQLIDAYEHGALSPSDEAQIQLLPSLPAELAAQLPSSEPGLYNLRHPNIDVEFNVLVVAREAGHLYLVQRPDLFELEGWQDFLLDTLLIGGGAALLLLSSLYIRSTARRIGKPFGSLAQHLERGSLETGNEALQPIPLADDTHEYVALVNALNQSHARVKQALAREKNFTHYVSHEFRTPLTVLKLALGKMAQKDAPPMQRAQRAVQQMENLASVLLLLARKTERKDGRCLLDEAFLAPLLERLATRRQSSAADFAMRVQPCELDAHPLLVSCLIENLLANAFIHSVGARVLLSVDTSGLLISNLGGETIDHGESHGIGLILVEDICKRYGWQFSIEMAPSEVVARVLFNKSMTDVDTSLT</sequence>
<comment type="caution">
    <text evidence="8">The sequence shown here is derived from an EMBL/GenBank/DDBJ whole genome shotgun (WGS) entry which is preliminary data.</text>
</comment>
<accession>A0AAJ1F1Z0</accession>
<dbReference type="RefSeq" id="WP_240592114.1">
    <property type="nucleotide sequence ID" value="NZ_JAKUDL010000007.1"/>
</dbReference>